<proteinExistence type="predicted"/>
<dbReference type="EMBL" id="KB445560">
    <property type="protein sequence ID" value="EMC93640.1"/>
    <property type="molecule type" value="Genomic_DNA"/>
</dbReference>
<dbReference type="KEGG" id="bcom:BAUCODRAFT_37339"/>
<dbReference type="OMA" id="YHELAIR"/>
<dbReference type="STRING" id="717646.M2N4J4"/>
<sequence>MVIPNDAAKSVYDRLPIDGDQLRLVGIQPGKPDADVVCSLDVYTPKTSYRTLSYCWGAVQNLRKIQLEGVKFQVTPSLYDALTHLRHDTETVWIWIDAICINQESDDERSRQVERMGAIFGNSTKTTVWLGVGFDEQQRAVNFLNFCAQEFVRANGGQADRVWEYSDSSLRVPQLLLRNLKAKLLSATKASPMLKIDNWKAVGKLAERPWWRRLWVLQEAVLAKEVSFQCGHATIDLISLAMLHVLVEFSHHLTYWPNEGTDGSKLDELAVHIQRALGSNEKIYEMFVARTQHQRYKHRNYMATFGDPLFTIAQLSYRQAHDPRDKLYAVKGLMSRSDVVHADYKKSLIFAYPDFASDHAKHWREPFLRILSYAGIGHGRLPGTVMASWIPDWRLYEIGHLDREMPTPLDNIGFQAGKEHVIDAAIFSTTHLLVQKGVIFDRVTKRASMGVRTANEQLYGFDLLNYGSHKADSPYPGTGTCRMHALLRTLLADCWSEGQSVRIGNKADDRTLLSECMAGMAVWYHLNCRQPGTVIHRSPGLPPVIPVRFLKPTPGLKQQHDTPQDWGVGSLFPWSPEVHLKPETAMKQWPKGVNLERAMNRGSRYLEYACGRYTKRRTFFGTEKGYYGLGPANLQEGDIVCVFHGCNIPHLLRQKENMRPYDGHWWKKEHEGYEHVGEAYVHGIMDGEAIDQAAQGNLHVRDFLIGGCPPKRYPHAP</sequence>
<dbReference type="OrthoDB" id="2157530at2759"/>
<dbReference type="PANTHER" id="PTHR24148:SF73">
    <property type="entry name" value="HET DOMAIN PROTEIN (AFU_ORTHOLOGUE AFUA_8G01020)"/>
    <property type="match status" value="1"/>
</dbReference>
<gene>
    <name evidence="2" type="ORF">BAUCODRAFT_37339</name>
</gene>
<dbReference type="Pfam" id="PF06985">
    <property type="entry name" value="HET"/>
    <property type="match status" value="1"/>
</dbReference>
<dbReference type="PANTHER" id="PTHR24148">
    <property type="entry name" value="ANKYRIN REPEAT DOMAIN-CONTAINING PROTEIN 39 HOMOLOG-RELATED"/>
    <property type="match status" value="1"/>
</dbReference>
<feature type="domain" description="Heterokaryon incompatibility" evidence="1">
    <location>
        <begin position="49"/>
        <end position="219"/>
    </location>
</feature>
<evidence type="ECO:0000259" key="1">
    <source>
        <dbReference type="Pfam" id="PF06985"/>
    </source>
</evidence>
<dbReference type="Proteomes" id="UP000011761">
    <property type="component" value="Unassembled WGS sequence"/>
</dbReference>
<accession>M2N4J4</accession>
<dbReference type="eggNOG" id="ENOG502RS70">
    <property type="taxonomic scope" value="Eukaryota"/>
</dbReference>
<reference evidence="2 3" key="1">
    <citation type="journal article" date="2012" name="PLoS Pathog.">
        <title>Diverse lifestyles and strategies of plant pathogenesis encoded in the genomes of eighteen Dothideomycetes fungi.</title>
        <authorList>
            <person name="Ohm R.A."/>
            <person name="Feau N."/>
            <person name="Henrissat B."/>
            <person name="Schoch C.L."/>
            <person name="Horwitz B.A."/>
            <person name="Barry K.W."/>
            <person name="Condon B.J."/>
            <person name="Copeland A.C."/>
            <person name="Dhillon B."/>
            <person name="Glaser F."/>
            <person name="Hesse C.N."/>
            <person name="Kosti I."/>
            <person name="LaButti K."/>
            <person name="Lindquist E.A."/>
            <person name="Lucas S."/>
            <person name="Salamov A.A."/>
            <person name="Bradshaw R.E."/>
            <person name="Ciuffetti L."/>
            <person name="Hamelin R.C."/>
            <person name="Kema G.H.J."/>
            <person name="Lawrence C."/>
            <person name="Scott J.A."/>
            <person name="Spatafora J.W."/>
            <person name="Turgeon B.G."/>
            <person name="de Wit P.J.G.M."/>
            <person name="Zhong S."/>
            <person name="Goodwin S.B."/>
            <person name="Grigoriev I.V."/>
        </authorList>
    </citation>
    <scope>NUCLEOTIDE SEQUENCE [LARGE SCALE GENOMIC DNA]</scope>
    <source>
        <strain evidence="2 3">UAMH 10762</strain>
    </source>
</reference>
<dbReference type="HOGENOM" id="CLU_004184_7_0_1"/>
<name>M2N4J4_BAUPA</name>
<organism evidence="2 3">
    <name type="scientific">Baudoinia panamericana (strain UAMH 10762)</name>
    <name type="common">Angels' share fungus</name>
    <name type="synonym">Baudoinia compniacensis (strain UAMH 10762)</name>
    <dbReference type="NCBI Taxonomy" id="717646"/>
    <lineage>
        <taxon>Eukaryota</taxon>
        <taxon>Fungi</taxon>
        <taxon>Dikarya</taxon>
        <taxon>Ascomycota</taxon>
        <taxon>Pezizomycotina</taxon>
        <taxon>Dothideomycetes</taxon>
        <taxon>Dothideomycetidae</taxon>
        <taxon>Mycosphaerellales</taxon>
        <taxon>Teratosphaeriaceae</taxon>
        <taxon>Baudoinia</taxon>
    </lineage>
</organism>
<dbReference type="InterPro" id="IPR010730">
    <property type="entry name" value="HET"/>
</dbReference>
<dbReference type="AlphaFoldDB" id="M2N4J4"/>
<keyword evidence="3" id="KW-1185">Reference proteome</keyword>
<evidence type="ECO:0000313" key="2">
    <source>
        <dbReference type="EMBL" id="EMC93640.1"/>
    </source>
</evidence>
<evidence type="ECO:0000313" key="3">
    <source>
        <dbReference type="Proteomes" id="UP000011761"/>
    </source>
</evidence>
<protein>
    <recommendedName>
        <fullName evidence="1">Heterokaryon incompatibility domain-containing protein</fullName>
    </recommendedName>
</protein>
<dbReference type="RefSeq" id="XP_007679292.1">
    <property type="nucleotide sequence ID" value="XM_007681102.1"/>
</dbReference>
<dbReference type="InterPro" id="IPR052895">
    <property type="entry name" value="HetReg/Transcr_Mod"/>
</dbReference>
<dbReference type="GeneID" id="19113220"/>
<dbReference type="Pfam" id="PF26639">
    <property type="entry name" value="Het-6_barrel"/>
    <property type="match status" value="1"/>
</dbReference>